<feature type="non-terminal residue" evidence="2">
    <location>
        <position position="1"/>
    </location>
</feature>
<gene>
    <name evidence="2" type="ORF">XAT740_LOCUS50704</name>
</gene>
<evidence type="ECO:0000313" key="3">
    <source>
        <dbReference type="Proteomes" id="UP000663828"/>
    </source>
</evidence>
<organism evidence="2 3">
    <name type="scientific">Adineta ricciae</name>
    <name type="common">Rotifer</name>
    <dbReference type="NCBI Taxonomy" id="249248"/>
    <lineage>
        <taxon>Eukaryota</taxon>
        <taxon>Metazoa</taxon>
        <taxon>Spiralia</taxon>
        <taxon>Gnathifera</taxon>
        <taxon>Rotifera</taxon>
        <taxon>Eurotatoria</taxon>
        <taxon>Bdelloidea</taxon>
        <taxon>Adinetida</taxon>
        <taxon>Adinetidae</taxon>
        <taxon>Adineta</taxon>
    </lineage>
</organism>
<keyword evidence="1" id="KW-0732">Signal</keyword>
<name>A0A816CTG3_ADIRI</name>
<accession>A0A816CTG3</accession>
<evidence type="ECO:0000256" key="1">
    <source>
        <dbReference type="SAM" id="SignalP"/>
    </source>
</evidence>
<dbReference type="AlphaFoldDB" id="A0A816CTG3"/>
<dbReference type="Proteomes" id="UP000663828">
    <property type="component" value="Unassembled WGS sequence"/>
</dbReference>
<dbReference type="EMBL" id="CAJNOR010007855">
    <property type="protein sequence ID" value="CAF1624421.1"/>
    <property type="molecule type" value="Genomic_DNA"/>
</dbReference>
<feature type="chain" id="PRO_5032317556" evidence="1">
    <location>
        <begin position="17"/>
        <end position="108"/>
    </location>
</feature>
<comment type="caution">
    <text evidence="2">The sequence shown here is derived from an EMBL/GenBank/DDBJ whole genome shotgun (WGS) entry which is preliminary data.</text>
</comment>
<proteinExistence type="predicted"/>
<reference evidence="2" key="1">
    <citation type="submission" date="2021-02" db="EMBL/GenBank/DDBJ databases">
        <authorList>
            <person name="Nowell W R."/>
        </authorList>
    </citation>
    <scope>NUCLEOTIDE SEQUENCE</scope>
</reference>
<evidence type="ECO:0000313" key="2">
    <source>
        <dbReference type="EMBL" id="CAF1624421.1"/>
    </source>
</evidence>
<protein>
    <submittedName>
        <fullName evidence="2">Uncharacterized protein</fullName>
    </submittedName>
</protein>
<keyword evidence="3" id="KW-1185">Reference proteome</keyword>
<sequence length="108" mass="12278">TIFSSVFLCIITPARSHSFSISYPRDGHNKHSNLSRISVLNSVFGERIRIQSNLGFADNKPYRTLDLQIRTHTNSNPWESNLTESSWNRDRILGSDSDSVHPYSPALM</sequence>
<feature type="signal peptide" evidence="1">
    <location>
        <begin position="1"/>
        <end position="16"/>
    </location>
</feature>